<dbReference type="Pfam" id="PF02687">
    <property type="entry name" value="FtsX"/>
    <property type="match status" value="2"/>
</dbReference>
<feature type="transmembrane region" description="Helical" evidence="6">
    <location>
        <begin position="295"/>
        <end position="313"/>
    </location>
</feature>
<keyword evidence="10" id="KW-1185">Reference proteome</keyword>
<dbReference type="GO" id="GO:0022857">
    <property type="term" value="F:transmembrane transporter activity"/>
    <property type="evidence" value="ECO:0007669"/>
    <property type="project" value="TreeGrafter"/>
</dbReference>
<dbReference type="InterPro" id="IPR025857">
    <property type="entry name" value="MacB_PCD"/>
</dbReference>
<evidence type="ECO:0000256" key="4">
    <source>
        <dbReference type="ARBA" id="ARBA00022989"/>
    </source>
</evidence>
<dbReference type="InterPro" id="IPR050250">
    <property type="entry name" value="Macrolide_Exporter_MacB"/>
</dbReference>
<evidence type="ECO:0000256" key="5">
    <source>
        <dbReference type="ARBA" id="ARBA00023136"/>
    </source>
</evidence>
<organism evidence="9 10">
    <name type="scientific">Niabella drilacis (strain DSM 25811 / CCM 8410 / CCUG 62505 / LMG 26954 / E90)</name>
    <dbReference type="NCBI Taxonomy" id="1285928"/>
    <lineage>
        <taxon>Bacteria</taxon>
        <taxon>Pseudomonadati</taxon>
        <taxon>Bacteroidota</taxon>
        <taxon>Chitinophagia</taxon>
        <taxon>Chitinophagales</taxon>
        <taxon>Chitinophagaceae</taxon>
        <taxon>Niabella</taxon>
    </lineage>
</organism>
<protein>
    <submittedName>
        <fullName evidence="9">ABC-type antimicrobial peptide transport system, permease component</fullName>
    </submittedName>
</protein>
<evidence type="ECO:0000256" key="3">
    <source>
        <dbReference type="ARBA" id="ARBA00022692"/>
    </source>
</evidence>
<feature type="transmembrane region" description="Helical" evidence="6">
    <location>
        <begin position="386"/>
        <end position="410"/>
    </location>
</feature>
<dbReference type="GO" id="GO:0005886">
    <property type="term" value="C:plasma membrane"/>
    <property type="evidence" value="ECO:0007669"/>
    <property type="project" value="UniProtKB-SubCell"/>
</dbReference>
<evidence type="ECO:0000256" key="2">
    <source>
        <dbReference type="ARBA" id="ARBA00022475"/>
    </source>
</evidence>
<dbReference type="EMBL" id="FMZO01000023">
    <property type="protein sequence ID" value="SDE14432.1"/>
    <property type="molecule type" value="Genomic_DNA"/>
</dbReference>
<feature type="transmembrane region" description="Helical" evidence="6">
    <location>
        <begin position="725"/>
        <end position="753"/>
    </location>
</feature>
<keyword evidence="3 6" id="KW-0812">Transmembrane</keyword>
<evidence type="ECO:0000259" key="8">
    <source>
        <dbReference type="Pfam" id="PF12704"/>
    </source>
</evidence>
<dbReference type="Pfam" id="PF12704">
    <property type="entry name" value="MacB_PCD"/>
    <property type="match status" value="1"/>
</dbReference>
<dbReference type="PANTHER" id="PTHR30572">
    <property type="entry name" value="MEMBRANE COMPONENT OF TRANSPORTER-RELATED"/>
    <property type="match status" value="1"/>
</dbReference>
<feature type="transmembrane region" description="Helical" evidence="6">
    <location>
        <begin position="773"/>
        <end position="795"/>
    </location>
</feature>
<dbReference type="Proteomes" id="UP000198757">
    <property type="component" value="Unassembled WGS sequence"/>
</dbReference>
<feature type="domain" description="ABC3 transporter permease C-terminal" evidence="7">
    <location>
        <begin position="297"/>
        <end position="414"/>
    </location>
</feature>
<accession>A0A1G7AI39</accession>
<feature type="transmembrane region" description="Helical" evidence="6">
    <location>
        <begin position="692"/>
        <end position="713"/>
    </location>
</feature>
<sequence>MIKNYFKTALRFFWNNKAVTGINILGLAIGISAALVIFLIIRYDYSFDKWEPGRERIYRVITKLPDGSDAGLSLMAPPAIKAGVTGIEAVTHMERYAFYKLTITVPGDDKTPQRIFTKNDNVILADENYFKIFPHQWLAGNAQALAQLNQTVLTLSNAEKYFPGNDPGSIIGKKIVYNDSIVTTVGGVIADLKEKTDFDNRMFVSFKTIAETGLKKSFLGEPNWTNINSGTQCIVLLKRGTDPANIEAQIRNLYRAGLSGSHSRYKGYGGLQPLNDIHFNTALDGKVSKNALRNLAVLALLLLLLAAINFINLSTAQSTLRGREIGVRKTFGSGKKQIVYQFLAETFLVSLLASVLALGFSPFLLYAFKEFIPKGLEAGEILQGNVFVFLMVLIVVVTLLAGLYPSFILSRFQPVVVLKNKVLSSGKSRSAVIRQVLTVAQFVIALIFLVMVLVISRQIYFILNKDLGFKKEAIVSVPVPDVMLGKKSKSGVLVNELKSIPGIRNVSVSTALPTQDGRKSGRVFWYHKGEKRILDDIHFRTIDEHYLDLFGIQLIGGNNIRVDTGSKITDVLINQTLLHQLGFQHPENAIGQYMKGGPADSAQIVGVVKDFTTMSLHNPVQPVLLFANNQMFSPVISVLLSPDPASWKPAVAAMEQKFRALYPDKEFEYSFFDESIRSLYETEQRIAMLLKWAAGLAILISCLGLLGLVSFMANRREKEIGIRKVLGASVGQIIFLLSKSLLLLVMIASAIAFPVAWYFSRKWLEDFAFRTNLSWWLFLASAAGMLAIALLVLCLRTFRTATANPVRALRSE</sequence>
<reference evidence="10" key="1">
    <citation type="submission" date="2016-10" db="EMBL/GenBank/DDBJ databases">
        <authorList>
            <person name="Varghese N."/>
            <person name="Submissions S."/>
        </authorList>
    </citation>
    <scope>NUCLEOTIDE SEQUENCE [LARGE SCALE GENOMIC DNA]</scope>
    <source>
        <strain evidence="10">DSM 25811 / CCM 8410 / LMG 26954 / E90</strain>
    </source>
</reference>
<evidence type="ECO:0000259" key="7">
    <source>
        <dbReference type="Pfam" id="PF02687"/>
    </source>
</evidence>
<comment type="subcellular location">
    <subcellularLocation>
        <location evidence="1">Cell membrane</location>
        <topology evidence="1">Multi-pass membrane protein</topology>
    </subcellularLocation>
</comment>
<proteinExistence type="predicted"/>
<keyword evidence="4 6" id="KW-1133">Transmembrane helix</keyword>
<dbReference type="OrthoDB" id="1451596at2"/>
<name>A0A1G7AI39_NIADE</name>
<feature type="domain" description="MacB-like periplasmic core" evidence="8">
    <location>
        <begin position="20"/>
        <end position="253"/>
    </location>
</feature>
<feature type="transmembrane region" description="Helical" evidence="6">
    <location>
        <begin position="338"/>
        <end position="366"/>
    </location>
</feature>
<evidence type="ECO:0000313" key="10">
    <source>
        <dbReference type="Proteomes" id="UP000198757"/>
    </source>
</evidence>
<evidence type="ECO:0000256" key="1">
    <source>
        <dbReference type="ARBA" id="ARBA00004651"/>
    </source>
</evidence>
<keyword evidence="5 6" id="KW-0472">Membrane</keyword>
<gene>
    <name evidence="9" type="ORF">SAMN04487894_12325</name>
</gene>
<dbReference type="InterPro" id="IPR003838">
    <property type="entry name" value="ABC3_permease_C"/>
</dbReference>
<feature type="domain" description="ABC3 transporter permease C-terminal" evidence="7">
    <location>
        <begin position="694"/>
        <end position="805"/>
    </location>
</feature>
<dbReference type="AlphaFoldDB" id="A0A1G7AI39"/>
<dbReference type="PANTHER" id="PTHR30572:SF18">
    <property type="entry name" value="ABC-TYPE MACROLIDE FAMILY EXPORT SYSTEM PERMEASE COMPONENT 2"/>
    <property type="match status" value="1"/>
</dbReference>
<feature type="transmembrane region" description="Helical" evidence="6">
    <location>
        <begin position="431"/>
        <end position="455"/>
    </location>
</feature>
<evidence type="ECO:0000313" key="9">
    <source>
        <dbReference type="EMBL" id="SDE14432.1"/>
    </source>
</evidence>
<feature type="transmembrane region" description="Helical" evidence="6">
    <location>
        <begin position="21"/>
        <end position="41"/>
    </location>
</feature>
<dbReference type="RefSeq" id="WP_090393171.1">
    <property type="nucleotide sequence ID" value="NZ_FMZO01000023.1"/>
</dbReference>
<keyword evidence="2" id="KW-1003">Cell membrane</keyword>
<evidence type="ECO:0000256" key="6">
    <source>
        <dbReference type="SAM" id="Phobius"/>
    </source>
</evidence>
<dbReference type="STRING" id="1285928.SAMN04487894_12325"/>